<evidence type="ECO:0008006" key="5">
    <source>
        <dbReference type="Google" id="ProtNLM"/>
    </source>
</evidence>
<feature type="compositionally biased region" description="Basic and acidic residues" evidence="2">
    <location>
        <begin position="124"/>
        <end position="133"/>
    </location>
</feature>
<organism evidence="3 4">
    <name type="scientific">Tetrapyrgos nigripes</name>
    <dbReference type="NCBI Taxonomy" id="182062"/>
    <lineage>
        <taxon>Eukaryota</taxon>
        <taxon>Fungi</taxon>
        <taxon>Dikarya</taxon>
        <taxon>Basidiomycota</taxon>
        <taxon>Agaricomycotina</taxon>
        <taxon>Agaricomycetes</taxon>
        <taxon>Agaricomycetidae</taxon>
        <taxon>Agaricales</taxon>
        <taxon>Marasmiineae</taxon>
        <taxon>Marasmiaceae</taxon>
        <taxon>Tetrapyrgos</taxon>
    </lineage>
</organism>
<dbReference type="Proteomes" id="UP000559256">
    <property type="component" value="Unassembled WGS sequence"/>
</dbReference>
<dbReference type="PANTHER" id="PTHR34598">
    <property type="entry name" value="BLL6449 PROTEIN"/>
    <property type="match status" value="1"/>
</dbReference>
<reference evidence="3 4" key="1">
    <citation type="journal article" date="2020" name="ISME J.">
        <title>Uncovering the hidden diversity of litter-decomposition mechanisms in mushroom-forming fungi.</title>
        <authorList>
            <person name="Floudas D."/>
            <person name="Bentzer J."/>
            <person name="Ahren D."/>
            <person name="Johansson T."/>
            <person name="Persson P."/>
            <person name="Tunlid A."/>
        </authorList>
    </citation>
    <scope>NUCLEOTIDE SEQUENCE [LARGE SCALE GENOMIC DNA]</scope>
    <source>
        <strain evidence="3 4">CBS 291.85</strain>
    </source>
</reference>
<dbReference type="PANTHER" id="PTHR34598:SF3">
    <property type="entry name" value="OXIDOREDUCTASE AN1597"/>
    <property type="match status" value="1"/>
</dbReference>
<dbReference type="NCBIfam" id="NF041278">
    <property type="entry name" value="CmcJ_NvfI_EfuI"/>
    <property type="match status" value="1"/>
</dbReference>
<proteinExistence type="inferred from homology"/>
<dbReference type="OrthoDB" id="412788at2759"/>
<accession>A0A8H5FNF7</accession>
<comment type="caution">
    <text evidence="3">The sequence shown here is derived from an EMBL/GenBank/DDBJ whole genome shotgun (WGS) entry which is preliminary data.</text>
</comment>
<evidence type="ECO:0000256" key="1">
    <source>
        <dbReference type="ARBA" id="ARBA00023604"/>
    </source>
</evidence>
<dbReference type="InterPro" id="IPR044053">
    <property type="entry name" value="AsaB-like"/>
</dbReference>
<evidence type="ECO:0000313" key="4">
    <source>
        <dbReference type="Proteomes" id="UP000559256"/>
    </source>
</evidence>
<protein>
    <recommendedName>
        <fullName evidence="5">7alpha-cephem-methoxylase P8 chain</fullName>
    </recommendedName>
</protein>
<sequence>MPATLIQPSFVSAALNFFAPPLDGSRPFVDFTGPVPKPNHPRETHVVQIENLRGNEASVSLDTAGFQFYSEPAKHKSFKNDEEIKREYYPESTELIKRLTGASKVLLFDNTIRRRRLGNSDADPSNREPEPFVHGDQTAKAARNRVLRHLPENESSELLEHRFQIINLWRPISHPAYDWPLALADYRSVDPEKGLTPVSFVYPGKEENDGREAMGVSYSPELKFKYLKGMTPDEIVLLKCYDSNDDGSVAIMTPHTAFQDPTTPPDALPRESIEVRALVFYDGSIVD</sequence>
<evidence type="ECO:0000313" key="3">
    <source>
        <dbReference type="EMBL" id="KAF5342838.1"/>
    </source>
</evidence>
<dbReference type="AlphaFoldDB" id="A0A8H5FNF7"/>
<comment type="similarity">
    <text evidence="1">Belongs to the asaB hydroxylase/desaturase family.</text>
</comment>
<dbReference type="EMBL" id="JAACJM010000155">
    <property type="protein sequence ID" value="KAF5342838.1"/>
    <property type="molecule type" value="Genomic_DNA"/>
</dbReference>
<gene>
    <name evidence="3" type="ORF">D9758_013370</name>
</gene>
<feature type="region of interest" description="Disordered" evidence="2">
    <location>
        <begin position="116"/>
        <end position="139"/>
    </location>
</feature>
<keyword evidence="4" id="KW-1185">Reference proteome</keyword>
<dbReference type="GO" id="GO:0016491">
    <property type="term" value="F:oxidoreductase activity"/>
    <property type="evidence" value="ECO:0007669"/>
    <property type="project" value="InterPro"/>
</dbReference>
<name>A0A8H5FNF7_9AGAR</name>
<evidence type="ECO:0000256" key="2">
    <source>
        <dbReference type="SAM" id="MobiDB-lite"/>
    </source>
</evidence>